<gene>
    <name evidence="1" type="ORF">LEUCIP111803_02560</name>
</gene>
<proteinExistence type="predicted"/>
<protein>
    <recommendedName>
        <fullName evidence="3">DNA-directed RNA polymerase subunit beta</fullName>
    </recommendedName>
</protein>
<comment type="caution">
    <text evidence="1">The sequence shown here is derived from an EMBL/GenBank/DDBJ whole genome shotgun (WGS) entry which is preliminary data.</text>
</comment>
<dbReference type="AlphaFoldDB" id="A0A916K236"/>
<dbReference type="EMBL" id="CAJVAP010000053">
    <property type="protein sequence ID" value="CAG7622828.1"/>
    <property type="molecule type" value="Genomic_DNA"/>
</dbReference>
<name>A0A916K236_9MICO</name>
<evidence type="ECO:0008006" key="3">
    <source>
        <dbReference type="Google" id="ProtNLM"/>
    </source>
</evidence>
<dbReference type="RefSeq" id="WP_218116467.1">
    <property type="nucleotide sequence ID" value="NZ_CAJVAP010000053.1"/>
</dbReference>
<accession>A0A916K236</accession>
<organism evidence="1 2">
    <name type="scientific">Leucobacter soli</name>
    <dbReference type="NCBI Taxonomy" id="2812850"/>
    <lineage>
        <taxon>Bacteria</taxon>
        <taxon>Bacillati</taxon>
        <taxon>Actinomycetota</taxon>
        <taxon>Actinomycetes</taxon>
        <taxon>Micrococcales</taxon>
        <taxon>Microbacteriaceae</taxon>
        <taxon>Leucobacter</taxon>
    </lineage>
</organism>
<evidence type="ECO:0000313" key="2">
    <source>
        <dbReference type="Proteomes" id="UP000693892"/>
    </source>
</evidence>
<sequence length="218" mass="23247">MARDHRRPLLQPTANFDWIIGSDDPGAAHRIAQETSWALLDRVRGSAGAGPGTTGADPALVDRVVKLAAGSGIDDIAELWADAGQHSLAGQLWRIYLLHRIAEGDPEGTADLFRIGQENSRSIHPVVAGVAEPVSPDSISALCDTILRGVFAGDLAIALERASSYCRIMALGAASLADDRDPLDAEHAGRLTTRALHYTSFADDLHAGARRWRDGTLD</sequence>
<keyword evidence="2" id="KW-1185">Reference proteome</keyword>
<reference evidence="1" key="1">
    <citation type="submission" date="2021-06" db="EMBL/GenBank/DDBJ databases">
        <authorList>
            <person name="Criscuolo A."/>
        </authorList>
    </citation>
    <scope>NUCLEOTIDE SEQUENCE</scope>
    <source>
        <strain evidence="1">CIP111803</strain>
    </source>
</reference>
<dbReference type="Proteomes" id="UP000693892">
    <property type="component" value="Unassembled WGS sequence"/>
</dbReference>
<evidence type="ECO:0000313" key="1">
    <source>
        <dbReference type="EMBL" id="CAG7622828.1"/>
    </source>
</evidence>